<evidence type="ECO:0000256" key="5">
    <source>
        <dbReference type="ARBA" id="ARBA00022989"/>
    </source>
</evidence>
<feature type="transmembrane region" description="Helical" evidence="7">
    <location>
        <begin position="225"/>
        <end position="248"/>
    </location>
</feature>
<dbReference type="Gene3D" id="1.10.3720.10">
    <property type="entry name" value="MetI-like"/>
    <property type="match status" value="1"/>
</dbReference>
<keyword evidence="10" id="KW-1185">Reference proteome</keyword>
<protein>
    <submittedName>
        <fullName evidence="9">Binding-protein-dependent transport systems inner membrane component</fullName>
    </submittedName>
</protein>
<gene>
    <name evidence="9" type="ordered locus">Trad_2300</name>
</gene>
<name>D7CSJ0_TRURR</name>
<feature type="transmembrane region" description="Helical" evidence="7">
    <location>
        <begin position="28"/>
        <end position="48"/>
    </location>
</feature>
<dbReference type="AlphaFoldDB" id="D7CSJ0"/>
<evidence type="ECO:0000313" key="10">
    <source>
        <dbReference type="Proteomes" id="UP000000379"/>
    </source>
</evidence>
<dbReference type="PANTHER" id="PTHR43227">
    <property type="entry name" value="BLL4140 PROTEIN"/>
    <property type="match status" value="1"/>
</dbReference>
<evidence type="ECO:0000259" key="8">
    <source>
        <dbReference type="PROSITE" id="PS50928"/>
    </source>
</evidence>
<dbReference type="GO" id="GO:0055085">
    <property type="term" value="P:transmembrane transport"/>
    <property type="evidence" value="ECO:0007669"/>
    <property type="project" value="InterPro"/>
</dbReference>
<dbReference type="OrthoDB" id="9785836at2"/>
<dbReference type="InterPro" id="IPR000515">
    <property type="entry name" value="MetI-like"/>
</dbReference>
<keyword evidence="4 7" id="KW-0812">Transmembrane</keyword>
<feature type="transmembrane region" description="Helical" evidence="7">
    <location>
        <begin position="280"/>
        <end position="301"/>
    </location>
</feature>
<dbReference type="GO" id="GO:0005886">
    <property type="term" value="C:plasma membrane"/>
    <property type="evidence" value="ECO:0007669"/>
    <property type="project" value="UniProtKB-SubCell"/>
</dbReference>
<organism evidence="9 10">
    <name type="scientific">Truepera radiovictrix (strain DSM 17093 / CIP 108686 / LMG 22925 / RQ-24)</name>
    <dbReference type="NCBI Taxonomy" id="649638"/>
    <lineage>
        <taxon>Bacteria</taxon>
        <taxon>Thermotogati</taxon>
        <taxon>Deinococcota</taxon>
        <taxon>Deinococci</taxon>
        <taxon>Trueperales</taxon>
        <taxon>Trueperaceae</taxon>
        <taxon>Truepera</taxon>
    </lineage>
</organism>
<feature type="transmembrane region" description="Helical" evidence="7">
    <location>
        <begin position="95"/>
        <end position="114"/>
    </location>
</feature>
<reference evidence="9 10" key="2">
    <citation type="journal article" date="2011" name="Stand. Genomic Sci.">
        <title>Complete genome sequence of Truepera radiovictrix type strain (RQ-24).</title>
        <authorList>
            <person name="Ivanova N."/>
            <person name="Rohde C."/>
            <person name="Munk C."/>
            <person name="Nolan M."/>
            <person name="Lucas S."/>
            <person name="Del Rio T.G."/>
            <person name="Tice H."/>
            <person name="Deshpande S."/>
            <person name="Cheng J.F."/>
            <person name="Tapia R."/>
            <person name="Han C."/>
            <person name="Goodwin L."/>
            <person name="Pitluck S."/>
            <person name="Liolios K."/>
            <person name="Mavromatis K."/>
            <person name="Mikhailova N."/>
            <person name="Pati A."/>
            <person name="Chen A."/>
            <person name="Palaniappan K."/>
            <person name="Land M."/>
            <person name="Hauser L."/>
            <person name="Chang Y.J."/>
            <person name="Jeffries C.D."/>
            <person name="Brambilla E."/>
            <person name="Rohde M."/>
            <person name="Goker M."/>
            <person name="Tindall B.J."/>
            <person name="Woyke T."/>
            <person name="Bristow J."/>
            <person name="Eisen J.A."/>
            <person name="Markowitz V."/>
            <person name="Hugenholtz P."/>
            <person name="Kyrpides N.C."/>
            <person name="Klenk H.P."/>
            <person name="Lapidus A."/>
        </authorList>
    </citation>
    <scope>NUCLEOTIDE SEQUENCE [LARGE SCALE GENOMIC DNA]</scope>
    <source>
        <strain evidence="10">DSM 17093 / CIP 108686 / LMG 22925 / RQ-24</strain>
    </source>
</reference>
<dbReference type="HOGENOM" id="CLU_016047_0_1_0"/>
<dbReference type="PANTHER" id="PTHR43227:SF11">
    <property type="entry name" value="BLL4140 PROTEIN"/>
    <property type="match status" value="1"/>
</dbReference>
<dbReference type="InterPro" id="IPR035906">
    <property type="entry name" value="MetI-like_sf"/>
</dbReference>
<reference evidence="10" key="1">
    <citation type="submission" date="2010-05" db="EMBL/GenBank/DDBJ databases">
        <title>The complete genome of Truepera radiovictris DSM 17093.</title>
        <authorList>
            <consortium name="US DOE Joint Genome Institute (JGI-PGF)"/>
            <person name="Lucas S."/>
            <person name="Copeland A."/>
            <person name="Lapidus A."/>
            <person name="Glavina del Rio T."/>
            <person name="Dalin E."/>
            <person name="Tice H."/>
            <person name="Bruce D."/>
            <person name="Goodwin L."/>
            <person name="Pitluck S."/>
            <person name="Kyrpides N."/>
            <person name="Mavromatis K."/>
            <person name="Ovchinnikova G."/>
            <person name="Munk A.C."/>
            <person name="Detter J.C."/>
            <person name="Han C."/>
            <person name="Tapia R."/>
            <person name="Land M."/>
            <person name="Hauser L."/>
            <person name="Markowitz V."/>
            <person name="Cheng J.-F."/>
            <person name="Hugenholtz P."/>
            <person name="Woyke T."/>
            <person name="Wu D."/>
            <person name="Tindall B."/>
            <person name="Pomrenke H.G."/>
            <person name="Brambilla E."/>
            <person name="Klenk H.-P."/>
            <person name="Eisen J.A."/>
        </authorList>
    </citation>
    <scope>NUCLEOTIDE SEQUENCE [LARGE SCALE GENOMIC DNA]</scope>
    <source>
        <strain evidence="10">DSM 17093 / CIP 108686 / LMG 22925 / RQ-24</strain>
    </source>
</reference>
<keyword evidence="2 7" id="KW-0813">Transport</keyword>
<dbReference type="InterPro" id="IPR050809">
    <property type="entry name" value="UgpAE/MalFG_permease"/>
</dbReference>
<dbReference type="SUPFAM" id="SSF161098">
    <property type="entry name" value="MetI-like"/>
    <property type="match status" value="1"/>
</dbReference>
<proteinExistence type="inferred from homology"/>
<keyword evidence="5 7" id="KW-1133">Transmembrane helix</keyword>
<comment type="subcellular location">
    <subcellularLocation>
        <location evidence="1 7">Cell membrane</location>
        <topology evidence="1 7">Multi-pass membrane protein</topology>
    </subcellularLocation>
</comment>
<evidence type="ECO:0000256" key="1">
    <source>
        <dbReference type="ARBA" id="ARBA00004651"/>
    </source>
</evidence>
<evidence type="ECO:0000256" key="6">
    <source>
        <dbReference type="ARBA" id="ARBA00023136"/>
    </source>
</evidence>
<evidence type="ECO:0000256" key="4">
    <source>
        <dbReference type="ARBA" id="ARBA00022692"/>
    </source>
</evidence>
<dbReference type="EMBL" id="CP002049">
    <property type="protein sequence ID" value="ADI15410.1"/>
    <property type="molecule type" value="Genomic_DNA"/>
</dbReference>
<accession>D7CSJ0</accession>
<dbReference type="Proteomes" id="UP000000379">
    <property type="component" value="Chromosome"/>
</dbReference>
<dbReference type="RefSeq" id="WP_013178773.1">
    <property type="nucleotide sequence ID" value="NC_014221.1"/>
</dbReference>
<evidence type="ECO:0000313" key="9">
    <source>
        <dbReference type="EMBL" id="ADI15410.1"/>
    </source>
</evidence>
<feature type="domain" description="ABC transmembrane type-1" evidence="8">
    <location>
        <begin position="86"/>
        <end position="301"/>
    </location>
</feature>
<comment type="similarity">
    <text evidence="7">Belongs to the binding-protein-dependent transport system permease family.</text>
</comment>
<evidence type="ECO:0000256" key="2">
    <source>
        <dbReference type="ARBA" id="ARBA00022448"/>
    </source>
</evidence>
<feature type="transmembrane region" description="Helical" evidence="7">
    <location>
        <begin position="126"/>
        <end position="146"/>
    </location>
</feature>
<evidence type="ECO:0000256" key="7">
    <source>
        <dbReference type="RuleBase" id="RU363032"/>
    </source>
</evidence>
<dbReference type="eggNOG" id="COG4209">
    <property type="taxonomic scope" value="Bacteria"/>
</dbReference>
<dbReference type="KEGG" id="tra:Trad_2300"/>
<dbReference type="Pfam" id="PF00528">
    <property type="entry name" value="BPD_transp_1"/>
    <property type="match status" value="1"/>
</dbReference>
<sequence length="314" mass="34600">MNRALGYPAQRRWRGAQALRRVRRHGQLLLFLLPALLYFAVFHLYPLYGLQLAFKDYRVTEGIWGSPWVGLAHFERLFNSYSFPALVRNTALLSLYQLLFFPLPVIAALALHEVRSGALKRAAQTVLLAPHFISVVVLVGMLSSFLHPTTGVVNHLLRLLGGAPVAFMTDPGWFRTVWVLSGEWQGLGWGAIIYLAALASVDPQLHEAAVIDGASRLQRVWHINLPSLVPTLVLLLLLQLGGTMSVGFEKVYLMQNPLNLEVSEVLQTYVYKAGLLGAQIGFGTAVGLFNAVVNLALLLGFNGLARRVAGVGLW</sequence>
<keyword evidence="3" id="KW-1003">Cell membrane</keyword>
<feature type="transmembrane region" description="Helical" evidence="7">
    <location>
        <begin position="187"/>
        <end position="205"/>
    </location>
</feature>
<evidence type="ECO:0000256" key="3">
    <source>
        <dbReference type="ARBA" id="ARBA00022475"/>
    </source>
</evidence>
<keyword evidence="6 7" id="KW-0472">Membrane</keyword>
<dbReference type="PROSITE" id="PS50928">
    <property type="entry name" value="ABC_TM1"/>
    <property type="match status" value="1"/>
</dbReference>
<dbReference type="STRING" id="649638.Trad_2300"/>